<dbReference type="Gene3D" id="1.25.40.10">
    <property type="entry name" value="Tetratricopeptide repeat domain"/>
    <property type="match status" value="1"/>
</dbReference>
<keyword evidence="1" id="KW-0677">Repeat</keyword>
<dbReference type="ExpressionAtlas" id="A0A1D6I080">
    <property type="expression patterns" value="baseline"/>
</dbReference>
<evidence type="ECO:0000313" key="3">
    <source>
        <dbReference type="EMBL" id="ONM53686.1"/>
    </source>
</evidence>
<dbReference type="InterPro" id="IPR002885">
    <property type="entry name" value="PPR_rpt"/>
</dbReference>
<proteinExistence type="predicted"/>
<keyword evidence="2" id="KW-0809">Transit peptide</keyword>
<dbReference type="EMBL" id="CM007650">
    <property type="protein sequence ID" value="ONM53686.1"/>
    <property type="molecule type" value="Genomic_DNA"/>
</dbReference>
<dbReference type="PROSITE" id="PS51375">
    <property type="entry name" value="PPR"/>
    <property type="match status" value="1"/>
</dbReference>
<dbReference type="PANTHER" id="PTHR10572">
    <property type="entry name" value="3-HYDROXY-3-METHYLGLUTARYL-COENZYME A REDUCTASE"/>
    <property type="match status" value="1"/>
</dbReference>
<dbReference type="NCBIfam" id="TIGR00756">
    <property type="entry name" value="PPR"/>
    <property type="match status" value="1"/>
</dbReference>
<dbReference type="Pfam" id="PF12854">
    <property type="entry name" value="PPR_1"/>
    <property type="match status" value="1"/>
</dbReference>
<dbReference type="InterPro" id="IPR002202">
    <property type="entry name" value="HMG_CoA_Rdtase"/>
</dbReference>
<dbReference type="InterPro" id="IPR023074">
    <property type="entry name" value="HMG_CoA_Rdtase_cat_sf"/>
</dbReference>
<dbReference type="InParanoid" id="A0A1D6I080"/>
<organism evidence="3">
    <name type="scientific">Zea mays</name>
    <name type="common">Maize</name>
    <dbReference type="NCBI Taxonomy" id="4577"/>
    <lineage>
        <taxon>Eukaryota</taxon>
        <taxon>Viridiplantae</taxon>
        <taxon>Streptophyta</taxon>
        <taxon>Embryophyta</taxon>
        <taxon>Tracheophyta</taxon>
        <taxon>Spermatophyta</taxon>
        <taxon>Magnoliopsida</taxon>
        <taxon>Liliopsida</taxon>
        <taxon>Poales</taxon>
        <taxon>Poaceae</taxon>
        <taxon>PACMAD clade</taxon>
        <taxon>Panicoideae</taxon>
        <taxon>Andropogonodae</taxon>
        <taxon>Andropogoneae</taxon>
        <taxon>Tripsacinae</taxon>
        <taxon>Zea</taxon>
    </lineage>
</organism>
<keyword evidence="3" id="KW-0472">Membrane</keyword>
<reference evidence="3" key="1">
    <citation type="submission" date="2015-12" db="EMBL/GenBank/DDBJ databases">
        <title>Update maize B73 reference genome by single molecule sequencing technologies.</title>
        <authorList>
            <consortium name="Maize Genome Sequencing Project"/>
            <person name="Ware D."/>
        </authorList>
    </citation>
    <scope>NUCLEOTIDE SEQUENCE [LARGE SCALE GENOMIC DNA]</scope>
    <source>
        <tissue evidence="3">Seedling</tissue>
    </source>
</reference>
<accession>A0A1D6I080</accession>
<sequence>MRKPASTPATVLSSHPLTLRLLARLLALLAPRLIRPSHPALSSLPLHPTSPQPTMRPLYGCEPDAFTYRYLVHGLSAQGRTRNARELFDEMRGSGLLGSHTSSQCITMMEAVNDGGDLHISVTMPSIEGTCLNLLGVRGPNRDSPGANARDVGVVHILGNTVIGARRDLGFIKKIAINYLYAFLRKIYRENNTIFNDPHESLLNVGQVFYV</sequence>
<dbReference type="InterPro" id="IPR011990">
    <property type="entry name" value="TPR-like_helical_dom_sf"/>
</dbReference>
<dbReference type="Gene3D" id="3.90.770.10">
    <property type="entry name" value="3-hydroxy-3-methylglutaryl-coenzyme A Reductase, Chain A, domain 2"/>
    <property type="match status" value="1"/>
</dbReference>
<dbReference type="AlphaFoldDB" id="A0A1D6I080"/>
<name>A0A1D6I080_MAIZE</name>
<dbReference type="GO" id="GO:0015936">
    <property type="term" value="P:coenzyme A metabolic process"/>
    <property type="evidence" value="ECO:0007669"/>
    <property type="project" value="InterPro"/>
</dbReference>
<dbReference type="STRING" id="4577.A0A1D6I080"/>
<keyword evidence="3" id="KW-0812">Transmembrane</keyword>
<evidence type="ECO:0000256" key="1">
    <source>
        <dbReference type="ARBA" id="ARBA00022737"/>
    </source>
</evidence>
<dbReference type="SUPFAM" id="SSF56542">
    <property type="entry name" value="Substrate-binding domain of HMG-CoA reductase"/>
    <property type="match status" value="1"/>
</dbReference>
<protein>
    <submittedName>
        <fullName evidence="3">Potassium ion transmembrane transporter</fullName>
    </submittedName>
</protein>
<dbReference type="PROSITE" id="PS50065">
    <property type="entry name" value="HMG_COA_REDUCTASE_4"/>
    <property type="match status" value="1"/>
</dbReference>
<gene>
    <name evidence="3" type="ORF">ZEAMMB73_Zm00001d019751</name>
</gene>
<evidence type="ECO:0000256" key="2">
    <source>
        <dbReference type="ARBA" id="ARBA00022946"/>
    </source>
</evidence>
<dbReference type="InterPro" id="IPR009029">
    <property type="entry name" value="HMG_CoA_Rdtase_sub-bd_dom_sf"/>
</dbReference>
<dbReference type="PANTHER" id="PTHR10572:SF14">
    <property type="entry name" value="3-HYDROXY-3-METHYLGLUTARYL-COENZYME A REDUCTASE 1"/>
    <property type="match status" value="1"/>
</dbReference>
<dbReference type="GO" id="GO:0004420">
    <property type="term" value="F:hydroxymethylglutaryl-CoA reductase (NADPH) activity"/>
    <property type="evidence" value="ECO:0007669"/>
    <property type="project" value="InterPro"/>
</dbReference>